<dbReference type="InterPro" id="IPR006668">
    <property type="entry name" value="Mg_transptr_MgtE_intracell_dom"/>
</dbReference>
<organism evidence="5 6">
    <name type="scientific">Acetomicrobium hydrogeniformans ATCC BAA-1850</name>
    <dbReference type="NCBI Taxonomy" id="592015"/>
    <lineage>
        <taxon>Bacteria</taxon>
        <taxon>Thermotogati</taxon>
        <taxon>Synergistota</taxon>
        <taxon>Synergistia</taxon>
        <taxon>Synergistales</taxon>
        <taxon>Acetomicrobiaceae</taxon>
        <taxon>Acetomicrobium</taxon>
    </lineage>
</organism>
<feature type="domain" description="Magnesium transporter MgtE intracellular" evidence="4">
    <location>
        <begin position="162"/>
        <end position="221"/>
    </location>
</feature>
<dbReference type="Proteomes" id="UP000005273">
    <property type="component" value="Unassembled WGS sequence"/>
</dbReference>
<evidence type="ECO:0000256" key="1">
    <source>
        <dbReference type="SAM" id="Coils"/>
    </source>
</evidence>
<protein>
    <submittedName>
        <fullName evidence="5">Outer membrane protein</fullName>
    </submittedName>
</protein>
<feature type="compositionally biased region" description="Basic and acidic residues" evidence="2">
    <location>
        <begin position="1"/>
        <end position="12"/>
    </location>
</feature>
<keyword evidence="6" id="KW-1185">Reference proteome</keyword>
<feature type="region of interest" description="Disordered" evidence="2">
    <location>
        <begin position="1"/>
        <end position="26"/>
    </location>
</feature>
<sequence>MEAIDERSVDREEGQEELSQKPGRKKPKKKKRAVGCALLSLFIIMLACGALFGLHLLGIVDIRSITYKAGSHLPFLGDRLFPPGEVVITPEERRIQELQEYEKQINSKFLELQRKEEELEKKERELTLMEEELQARARSLAEMTQTPSSLELQVEEELFPKVIAIIQEMSTRRAAEVLNDFTDSLAVEVLKALPPDTAGAILGRMDAAKAARLMEQMATEKGE</sequence>
<dbReference type="Gene3D" id="1.25.60.10">
    <property type="entry name" value="MgtE N-terminal domain-like"/>
    <property type="match status" value="1"/>
</dbReference>
<keyword evidence="3" id="KW-0812">Transmembrane</keyword>
<accession>A0A0T5XB65</accession>
<dbReference type="Pfam" id="PF03448">
    <property type="entry name" value="MgtE_N"/>
    <property type="match status" value="1"/>
</dbReference>
<dbReference type="InterPro" id="IPR038076">
    <property type="entry name" value="MgtE_N_sf"/>
</dbReference>
<comment type="caution">
    <text evidence="5">The sequence shown here is derived from an EMBL/GenBank/DDBJ whole genome shotgun (WGS) entry which is preliminary data.</text>
</comment>
<keyword evidence="3" id="KW-1133">Transmembrane helix</keyword>
<dbReference type="OrthoDB" id="5581at2"/>
<evidence type="ECO:0000313" key="5">
    <source>
        <dbReference type="EMBL" id="KRT35609.1"/>
    </source>
</evidence>
<proteinExistence type="predicted"/>
<evidence type="ECO:0000256" key="2">
    <source>
        <dbReference type="SAM" id="MobiDB-lite"/>
    </source>
</evidence>
<dbReference type="EMBL" id="ACJX03000001">
    <property type="protein sequence ID" value="KRT35609.1"/>
    <property type="molecule type" value="Genomic_DNA"/>
</dbReference>
<dbReference type="AlphaFoldDB" id="A0A0T5XB65"/>
<evidence type="ECO:0000313" key="6">
    <source>
        <dbReference type="Proteomes" id="UP000005273"/>
    </source>
</evidence>
<reference evidence="6" key="1">
    <citation type="submission" date="2012-09" db="EMBL/GenBank/DDBJ databases">
        <authorList>
            <person name="Weinstock G."/>
            <person name="Sodergren E."/>
            <person name="Clifton S."/>
            <person name="Fulton L."/>
            <person name="Fulton B."/>
            <person name="Courtney L."/>
            <person name="Fronick C."/>
            <person name="Harrison M."/>
            <person name="Strong C."/>
            <person name="Farmer C."/>
            <person name="Delehaunty K."/>
            <person name="Markovic C."/>
            <person name="Hall O."/>
            <person name="Minx P."/>
            <person name="Tomlinson C."/>
            <person name="Mitreva M."/>
            <person name="Nelson J."/>
            <person name="Hou S."/>
            <person name="Wollam A."/>
            <person name="Pepin K.H."/>
            <person name="Johnson M."/>
            <person name="Bhonagiri V."/>
            <person name="Nash W.E."/>
            <person name="Suruliraj S."/>
            <person name="Warren W."/>
            <person name="Chinwalla A."/>
            <person name="Mardis E.R."/>
            <person name="Wilson R.K."/>
        </authorList>
    </citation>
    <scope>NUCLEOTIDE SEQUENCE [LARGE SCALE GENOMIC DNA]</scope>
    <source>
        <strain evidence="6">OS1</strain>
    </source>
</reference>
<evidence type="ECO:0000259" key="4">
    <source>
        <dbReference type="Pfam" id="PF03448"/>
    </source>
</evidence>
<keyword evidence="1" id="KW-0175">Coiled coil</keyword>
<dbReference type="RefSeq" id="WP_057941019.1">
    <property type="nucleotide sequence ID" value="NZ_ACJX03000001.1"/>
</dbReference>
<name>A0A0T5XB65_9BACT</name>
<evidence type="ECO:0000256" key="3">
    <source>
        <dbReference type="SAM" id="Phobius"/>
    </source>
</evidence>
<gene>
    <name evidence="5" type="ORF">HMPREF1705_02847</name>
</gene>
<dbReference type="STRING" id="592015.HMPREF1705_02847"/>
<feature type="coiled-coil region" evidence="1">
    <location>
        <begin position="98"/>
        <end position="139"/>
    </location>
</feature>
<feature type="transmembrane region" description="Helical" evidence="3">
    <location>
        <begin position="33"/>
        <end position="57"/>
    </location>
</feature>
<keyword evidence="3" id="KW-0472">Membrane</keyword>
<dbReference type="eggNOG" id="COG3334">
    <property type="taxonomic scope" value="Bacteria"/>
</dbReference>
<dbReference type="SUPFAM" id="SSF158791">
    <property type="entry name" value="MgtE N-terminal domain-like"/>
    <property type="match status" value="1"/>
</dbReference>